<evidence type="ECO:0000313" key="2">
    <source>
        <dbReference type="EMBL" id="RHF10409.1"/>
    </source>
</evidence>
<feature type="transmembrane region" description="Helical" evidence="1">
    <location>
        <begin position="90"/>
        <end position="110"/>
    </location>
</feature>
<accession>A0A414MG69</accession>
<protein>
    <recommendedName>
        <fullName evidence="4">Oligosaccharide repeat unit polymerase</fullName>
    </recommendedName>
</protein>
<keyword evidence="1" id="KW-0472">Membrane</keyword>
<feature type="transmembrane region" description="Helical" evidence="1">
    <location>
        <begin position="340"/>
        <end position="364"/>
    </location>
</feature>
<evidence type="ECO:0008006" key="4">
    <source>
        <dbReference type="Google" id="ProtNLM"/>
    </source>
</evidence>
<feature type="transmembrane region" description="Helical" evidence="1">
    <location>
        <begin position="130"/>
        <end position="151"/>
    </location>
</feature>
<name>A0A414MG69_9BACE</name>
<keyword evidence="1" id="KW-1133">Transmembrane helix</keyword>
<gene>
    <name evidence="2" type="ORF">DW701_04515</name>
</gene>
<reference evidence="2 3" key="1">
    <citation type="submission" date="2018-08" db="EMBL/GenBank/DDBJ databases">
        <title>A genome reference for cultivated species of the human gut microbiota.</title>
        <authorList>
            <person name="Zou Y."/>
            <person name="Xue W."/>
            <person name="Luo G."/>
        </authorList>
    </citation>
    <scope>NUCLEOTIDE SEQUENCE [LARGE SCALE GENOMIC DNA]</scope>
    <source>
        <strain evidence="2 3">AM26-26AC</strain>
    </source>
</reference>
<proteinExistence type="predicted"/>
<feature type="transmembrane region" description="Helical" evidence="1">
    <location>
        <begin position="160"/>
        <end position="183"/>
    </location>
</feature>
<feature type="transmembrane region" description="Helical" evidence="1">
    <location>
        <begin position="195"/>
        <end position="214"/>
    </location>
</feature>
<evidence type="ECO:0000256" key="1">
    <source>
        <dbReference type="SAM" id="Phobius"/>
    </source>
</evidence>
<dbReference type="EMBL" id="QSLA01000004">
    <property type="protein sequence ID" value="RHF10409.1"/>
    <property type="molecule type" value="Genomic_DNA"/>
</dbReference>
<evidence type="ECO:0000313" key="3">
    <source>
        <dbReference type="Proteomes" id="UP000283538"/>
    </source>
</evidence>
<dbReference type="Proteomes" id="UP000283538">
    <property type="component" value="Unassembled WGS sequence"/>
</dbReference>
<sequence length="370" mass="43341">MLFVTLIFIIFLCWRSVIRYRKLFNPFTLSIQYSLLFIVIPQIILILLDAGEDSILSDFVIAISVFFIYIGTFLKLPLLKVYPFKNNRLIITFTFILLLILSIPLIPHLLNFGLSFRGLREFYEYVVFSPYASFYEIVKTLLLFLIIILFVRKRKITKTIIVLSLILVFSGSKMAILGIVITFSTMWEEYRKMNYKYLLFSFPIIFMLLVGYHFTQSLKTSNISVFENALSYFDVYKQQSIALEMFIKGKIEYFYGEISLSSWYKIIPRFLWESKPKDFGFALLNYRIYPDYSADGYMPSFGLAYTFADFGFISIIFSGLSSGFFKNYFYDIFKGSSKSVVAFLLYIVEINIILVVLFSAYYLLSSIHKK</sequence>
<feature type="transmembrane region" description="Helical" evidence="1">
    <location>
        <begin position="59"/>
        <end position="78"/>
    </location>
</feature>
<organism evidence="2 3">
    <name type="scientific">Bacteroides eggerthii</name>
    <dbReference type="NCBI Taxonomy" id="28111"/>
    <lineage>
        <taxon>Bacteria</taxon>
        <taxon>Pseudomonadati</taxon>
        <taxon>Bacteroidota</taxon>
        <taxon>Bacteroidia</taxon>
        <taxon>Bacteroidales</taxon>
        <taxon>Bacteroidaceae</taxon>
        <taxon>Bacteroides</taxon>
    </lineage>
</organism>
<comment type="caution">
    <text evidence="2">The sequence shown here is derived from an EMBL/GenBank/DDBJ whole genome shotgun (WGS) entry which is preliminary data.</text>
</comment>
<dbReference type="RefSeq" id="WP_004294985.1">
    <property type="nucleotide sequence ID" value="NZ_JAMXVG010000001.1"/>
</dbReference>
<keyword evidence="1" id="KW-0812">Transmembrane</keyword>
<feature type="transmembrane region" description="Helical" evidence="1">
    <location>
        <begin position="302"/>
        <end position="320"/>
    </location>
</feature>
<dbReference type="AlphaFoldDB" id="A0A414MG69"/>
<feature type="transmembrane region" description="Helical" evidence="1">
    <location>
        <begin position="23"/>
        <end position="47"/>
    </location>
</feature>